<keyword evidence="2" id="KW-0732">Signal</keyword>
<feature type="chain" id="PRO_5046488940" evidence="2">
    <location>
        <begin position="21"/>
        <end position="650"/>
    </location>
</feature>
<gene>
    <name evidence="3" type="ORF">LZC95_52090</name>
</gene>
<name>A0ABZ2K8E5_9BACT</name>
<evidence type="ECO:0000256" key="2">
    <source>
        <dbReference type="SAM" id="SignalP"/>
    </source>
</evidence>
<dbReference type="PANTHER" id="PTHR47406:SF2">
    <property type="entry name" value="ALPHA GLUCURONIDASE N-TERMINAL DOMAIN-CONTAINING PROTEIN"/>
    <property type="match status" value="1"/>
</dbReference>
<sequence length="650" mass="72331">MHRCWLAVLLLALMAAIGCGSHVESPQAGTEFVIDDRAAIVWWSPMPSPVPAFAASELQSYLERISGKKLPVYAGRLRAGDTAPTLPGAVVLLAGAHAGELSASWLNDAAAMLSGKQDDSFVLAGDRDRIVMTGGHPRSTLYAVYDLLERAGARFFAPSYPFYRTREGDFSEAIIRQDPLRIPTLHVLEQPSFRYRRKHVEEGWSHTHETMRELVDWMAKNKLNTLVVPYDYGGMGLVRWDAWRNDLTPELEKRGILLEVGGHGYTSWIPPTTYPGYYENGYNVFKVSNPAGLAEYEKNVVAYLKSHPEIAIFDAWPPDNARWTPADVEAFGSVSNAQAHVARHLGDALKKETPAVRLESLAYLPATDPPSPASMYEATSLVDFAPYDRSYAEPLSGTAYPRNVYYDGLVRRWADAGFKGDISIYEYYRKYSWHSLPVVLPTIIGGDIPHYRTLGATGLGTYSEPADWITYELNHRLVAALSWNTALDVKAYLNDHVVRRFGAALAPDMMAYFRDVETAGRDLYTGPNAAFGDTPRFLDARAKYLAVEKLLTSVRDRTGPTGTAAGLLIDRLAIHAHFASLDMDIAYFTRVQPDAPKVAAAHAEMARFVDEHMFDGIVLKCTYLQLRYLTSPPPADDEQAIRAAYRAKWP</sequence>
<keyword evidence="4" id="KW-1185">Reference proteome</keyword>
<accession>A0ABZ2K8E5</accession>
<dbReference type="InterPro" id="IPR029018">
    <property type="entry name" value="Hex-like_dom2"/>
</dbReference>
<dbReference type="PROSITE" id="PS51257">
    <property type="entry name" value="PROKAR_LIPOPROTEIN"/>
    <property type="match status" value="1"/>
</dbReference>
<evidence type="ECO:0000256" key="1">
    <source>
        <dbReference type="ARBA" id="ARBA00022801"/>
    </source>
</evidence>
<reference evidence="3 4" key="1">
    <citation type="submission" date="2021-12" db="EMBL/GenBank/DDBJ databases">
        <title>Discovery of the Pendulisporaceae a myxobacterial family with distinct sporulation behavior and unique specialized metabolism.</title>
        <authorList>
            <person name="Garcia R."/>
            <person name="Popoff A."/>
            <person name="Bader C.D."/>
            <person name="Loehr J."/>
            <person name="Walesch S."/>
            <person name="Walt C."/>
            <person name="Boldt J."/>
            <person name="Bunk B."/>
            <person name="Haeckl F.J.F.P.J."/>
            <person name="Gunesch A.P."/>
            <person name="Birkelbach J."/>
            <person name="Nuebel U."/>
            <person name="Pietschmann T."/>
            <person name="Bach T."/>
            <person name="Mueller R."/>
        </authorList>
    </citation>
    <scope>NUCLEOTIDE SEQUENCE [LARGE SCALE GENOMIC DNA]</scope>
    <source>
        <strain evidence="3 4">MSr12523</strain>
    </source>
</reference>
<dbReference type="RefSeq" id="WP_394845561.1">
    <property type="nucleotide sequence ID" value="NZ_CP089982.1"/>
</dbReference>
<keyword evidence="1" id="KW-0378">Hydrolase</keyword>
<dbReference type="EMBL" id="CP089982">
    <property type="protein sequence ID" value="WXA94953.1"/>
    <property type="molecule type" value="Genomic_DNA"/>
</dbReference>
<proteinExistence type="predicted"/>
<dbReference type="Gene3D" id="3.30.379.10">
    <property type="entry name" value="Chitobiase/beta-hexosaminidase domain 2-like"/>
    <property type="match status" value="1"/>
</dbReference>
<dbReference type="InterPro" id="IPR032287">
    <property type="entry name" value="DUF4838"/>
</dbReference>
<dbReference type="Pfam" id="PF16126">
    <property type="entry name" value="DUF4838"/>
    <property type="match status" value="1"/>
</dbReference>
<dbReference type="Proteomes" id="UP001379533">
    <property type="component" value="Chromosome"/>
</dbReference>
<evidence type="ECO:0000313" key="4">
    <source>
        <dbReference type="Proteomes" id="UP001379533"/>
    </source>
</evidence>
<feature type="signal peptide" evidence="2">
    <location>
        <begin position="1"/>
        <end position="20"/>
    </location>
</feature>
<dbReference type="SUPFAM" id="SSF55545">
    <property type="entry name" value="beta-N-acetylhexosaminidase-like domain"/>
    <property type="match status" value="1"/>
</dbReference>
<dbReference type="PANTHER" id="PTHR47406">
    <property type="entry name" value="COAGULATION FACTOR 5/8 TYPE, C-TERMINAL"/>
    <property type="match status" value="1"/>
</dbReference>
<evidence type="ECO:0000313" key="3">
    <source>
        <dbReference type="EMBL" id="WXA94953.1"/>
    </source>
</evidence>
<protein>
    <submittedName>
        <fullName evidence="3">DUF4838 domain-containing protein</fullName>
    </submittedName>
</protein>
<organism evidence="3 4">
    <name type="scientific">Pendulispora brunnea</name>
    <dbReference type="NCBI Taxonomy" id="2905690"/>
    <lineage>
        <taxon>Bacteria</taxon>
        <taxon>Pseudomonadati</taxon>
        <taxon>Myxococcota</taxon>
        <taxon>Myxococcia</taxon>
        <taxon>Myxococcales</taxon>
        <taxon>Sorangiineae</taxon>
        <taxon>Pendulisporaceae</taxon>
        <taxon>Pendulispora</taxon>
    </lineage>
</organism>